<keyword evidence="3" id="KW-1185">Reference proteome</keyword>
<evidence type="ECO:0000313" key="3">
    <source>
        <dbReference type="Proteomes" id="UP001363622"/>
    </source>
</evidence>
<protein>
    <submittedName>
        <fullName evidence="2">Uncharacterized protein</fullName>
    </submittedName>
</protein>
<sequence>MTAGRLHRSPAMTEKSPLPTRSTSRLMSVLFLASDEAVGTVPPQRGPRPLTANVSGSSFHPLPDTRHEEHISAKQPRPHVPSIPHATSTTLHHRCHHRRHHRSLLVARKRLEKACLADHLLPCSTRQSVASMRPNFAPAAFVRGPRNVVAGELPRRHHSLRAVAVLIIHPGASHPLHHSSCLLS</sequence>
<comment type="caution">
    <text evidence="2">The sequence shown here is derived from an EMBL/GenBank/DDBJ whole genome shotgun (WGS) entry which is preliminary data.</text>
</comment>
<gene>
    <name evidence="2" type="ORF">IWZ03DRAFT_26274</name>
</gene>
<reference evidence="2 3" key="1">
    <citation type="submission" date="2024-04" db="EMBL/GenBank/DDBJ databases">
        <title>Phyllosticta paracitricarpa is synonymous to the EU quarantine fungus P. citricarpa based on phylogenomic analyses.</title>
        <authorList>
            <consortium name="Lawrence Berkeley National Laboratory"/>
            <person name="Van Ingen-Buijs V.A."/>
            <person name="Van Westerhoven A.C."/>
            <person name="Haridas S."/>
            <person name="Skiadas P."/>
            <person name="Martin F."/>
            <person name="Groenewald J.Z."/>
            <person name="Crous P.W."/>
            <person name="Seidl M.F."/>
        </authorList>
    </citation>
    <scope>NUCLEOTIDE SEQUENCE [LARGE SCALE GENOMIC DNA]</scope>
    <source>
        <strain evidence="2 3">CBS 123371</strain>
    </source>
</reference>
<accession>A0ABR1L095</accession>
<dbReference type="Proteomes" id="UP001363622">
    <property type="component" value="Unassembled WGS sequence"/>
</dbReference>
<name>A0ABR1L095_9PEZI</name>
<organism evidence="2 3">
    <name type="scientific">Phyllosticta citriasiana</name>
    <dbReference type="NCBI Taxonomy" id="595635"/>
    <lineage>
        <taxon>Eukaryota</taxon>
        <taxon>Fungi</taxon>
        <taxon>Dikarya</taxon>
        <taxon>Ascomycota</taxon>
        <taxon>Pezizomycotina</taxon>
        <taxon>Dothideomycetes</taxon>
        <taxon>Dothideomycetes incertae sedis</taxon>
        <taxon>Botryosphaeriales</taxon>
        <taxon>Phyllostictaceae</taxon>
        <taxon>Phyllosticta</taxon>
    </lineage>
</organism>
<proteinExistence type="predicted"/>
<feature type="region of interest" description="Disordered" evidence="1">
    <location>
        <begin position="1"/>
        <end position="22"/>
    </location>
</feature>
<evidence type="ECO:0000256" key="1">
    <source>
        <dbReference type="SAM" id="MobiDB-lite"/>
    </source>
</evidence>
<evidence type="ECO:0000313" key="2">
    <source>
        <dbReference type="EMBL" id="KAK7524514.1"/>
    </source>
</evidence>
<dbReference type="EMBL" id="JBBPHU010000001">
    <property type="protein sequence ID" value="KAK7524514.1"/>
    <property type="molecule type" value="Genomic_DNA"/>
</dbReference>